<keyword evidence="2 5" id="KW-0489">Methyltransferase</keyword>
<dbReference type="PANTHER" id="PTHR44942">
    <property type="entry name" value="METHYLTRANSF_11 DOMAIN-CONTAINING PROTEIN"/>
    <property type="match status" value="1"/>
</dbReference>
<dbReference type="SUPFAM" id="SSF53335">
    <property type="entry name" value="S-adenosyl-L-methionine-dependent methyltransferases"/>
    <property type="match status" value="1"/>
</dbReference>
<reference evidence="5 6" key="1">
    <citation type="journal article" date="2016" name="Mol. Biol. Evol.">
        <title>Comparative Genomics of Early-Diverging Mushroom-Forming Fungi Provides Insights into the Origins of Lignocellulose Decay Capabilities.</title>
        <authorList>
            <person name="Nagy L.G."/>
            <person name="Riley R."/>
            <person name="Tritt A."/>
            <person name="Adam C."/>
            <person name="Daum C."/>
            <person name="Floudas D."/>
            <person name="Sun H."/>
            <person name="Yadav J.S."/>
            <person name="Pangilinan J."/>
            <person name="Larsson K.H."/>
            <person name="Matsuura K."/>
            <person name="Barry K."/>
            <person name="Labutti K."/>
            <person name="Kuo R."/>
            <person name="Ohm R.A."/>
            <person name="Bhattacharya S.S."/>
            <person name="Shirouzu T."/>
            <person name="Yoshinaga Y."/>
            <person name="Martin F.M."/>
            <person name="Grigoriev I.V."/>
            <person name="Hibbett D.S."/>
        </authorList>
    </citation>
    <scope>NUCLEOTIDE SEQUENCE [LARGE SCALE GENOMIC DNA]</scope>
    <source>
        <strain evidence="5 6">93-53</strain>
    </source>
</reference>
<evidence type="ECO:0000313" key="6">
    <source>
        <dbReference type="Proteomes" id="UP000076871"/>
    </source>
</evidence>
<dbReference type="Pfam" id="PF08241">
    <property type="entry name" value="Methyltransf_11"/>
    <property type="match status" value="1"/>
</dbReference>
<keyword evidence="6" id="KW-1185">Reference proteome</keyword>
<feature type="domain" description="Methyltransferase type 11" evidence="4">
    <location>
        <begin position="48"/>
        <end position="147"/>
    </location>
</feature>
<evidence type="ECO:0000259" key="4">
    <source>
        <dbReference type="Pfam" id="PF08241"/>
    </source>
</evidence>
<dbReference type="CDD" id="cd02440">
    <property type="entry name" value="AdoMet_MTases"/>
    <property type="match status" value="1"/>
</dbReference>
<dbReference type="InterPro" id="IPR029063">
    <property type="entry name" value="SAM-dependent_MTases_sf"/>
</dbReference>
<evidence type="ECO:0000256" key="3">
    <source>
        <dbReference type="ARBA" id="ARBA00022679"/>
    </source>
</evidence>
<dbReference type="InParanoid" id="A0A165FVC3"/>
<organism evidence="5 6">
    <name type="scientific">Laetiporus sulphureus 93-53</name>
    <dbReference type="NCBI Taxonomy" id="1314785"/>
    <lineage>
        <taxon>Eukaryota</taxon>
        <taxon>Fungi</taxon>
        <taxon>Dikarya</taxon>
        <taxon>Basidiomycota</taxon>
        <taxon>Agaricomycotina</taxon>
        <taxon>Agaricomycetes</taxon>
        <taxon>Polyporales</taxon>
        <taxon>Laetiporus</taxon>
    </lineage>
</organism>
<dbReference type="AlphaFoldDB" id="A0A165FVC3"/>
<dbReference type="GO" id="GO:0008757">
    <property type="term" value="F:S-adenosylmethionine-dependent methyltransferase activity"/>
    <property type="evidence" value="ECO:0007669"/>
    <property type="project" value="InterPro"/>
</dbReference>
<evidence type="ECO:0000256" key="1">
    <source>
        <dbReference type="ARBA" id="ARBA00008361"/>
    </source>
</evidence>
<dbReference type="Gene3D" id="3.40.50.150">
    <property type="entry name" value="Vaccinia Virus protein VP39"/>
    <property type="match status" value="1"/>
</dbReference>
<dbReference type="InterPro" id="IPR013216">
    <property type="entry name" value="Methyltransf_11"/>
</dbReference>
<dbReference type="RefSeq" id="XP_040767198.1">
    <property type="nucleotide sequence ID" value="XM_040910567.1"/>
</dbReference>
<dbReference type="FunCoup" id="A0A165FVC3">
    <property type="interactions" value="211"/>
</dbReference>
<dbReference type="OrthoDB" id="66144at2759"/>
<gene>
    <name evidence="5" type="ORF">LAESUDRAFT_735162</name>
</gene>
<comment type="similarity">
    <text evidence="1">Belongs to the methyltransferase superfamily.</text>
</comment>
<dbReference type="InterPro" id="IPR051052">
    <property type="entry name" value="Diverse_substrate_MTase"/>
</dbReference>
<keyword evidence="3 5" id="KW-0808">Transferase</keyword>
<proteinExistence type="inferred from homology"/>
<dbReference type="Proteomes" id="UP000076871">
    <property type="component" value="Unassembled WGS sequence"/>
</dbReference>
<dbReference type="GeneID" id="63827596"/>
<dbReference type="GO" id="GO:0032259">
    <property type="term" value="P:methylation"/>
    <property type="evidence" value="ECO:0007669"/>
    <property type="project" value="UniProtKB-KW"/>
</dbReference>
<dbReference type="EMBL" id="KV427611">
    <property type="protein sequence ID" value="KZT09458.1"/>
    <property type="molecule type" value="Genomic_DNA"/>
</dbReference>
<dbReference type="PANTHER" id="PTHR44942:SF4">
    <property type="entry name" value="METHYLTRANSFERASE TYPE 11 DOMAIN-CONTAINING PROTEIN"/>
    <property type="match status" value="1"/>
</dbReference>
<accession>A0A165FVC3</accession>
<dbReference type="STRING" id="1314785.A0A165FVC3"/>
<name>A0A165FVC3_9APHY</name>
<sequence length="273" mass="30594">MAVVHELAKAGFGTGTNELYDRARPSYQPGALSHIRNAVQAPPPLNIVEIGSGTGIFTRALLAHPDWSSSIKQYRAIEPSGGMREVFAKSVQDERVSVSEGTFDTTGVENGWADLVVIAQAFHWCPDYDKASAEFARILKPDGIVAFIWNLEDRDGAAWVAQLRNRIEKHEQGTPQFRLGLWRATFSTPSYNKFFSPPEEKRWTYALHGTRDIVTNRALSKSYIAVLPPDEKAQIVQDVGKILEKGDDLKWIDKEKGIFEYPYGTLVVICKRK</sequence>
<evidence type="ECO:0000256" key="2">
    <source>
        <dbReference type="ARBA" id="ARBA00022603"/>
    </source>
</evidence>
<protein>
    <submittedName>
        <fullName evidence="5">S-adenosyl-L-methionine-dependent methyltransferase</fullName>
    </submittedName>
</protein>
<evidence type="ECO:0000313" key="5">
    <source>
        <dbReference type="EMBL" id="KZT09458.1"/>
    </source>
</evidence>